<dbReference type="Pfam" id="PF02811">
    <property type="entry name" value="PHP"/>
    <property type="match status" value="1"/>
</dbReference>
<gene>
    <name evidence="10" type="ORF">E4U43_007502</name>
</gene>
<dbReference type="AlphaFoldDB" id="A0A9P7SZ25"/>
<evidence type="ECO:0000256" key="8">
    <source>
        <dbReference type="RuleBase" id="RU366003"/>
    </source>
</evidence>
<dbReference type="CDD" id="cd12110">
    <property type="entry name" value="PHP_HisPPase_Hisj_like"/>
    <property type="match status" value="1"/>
</dbReference>
<comment type="catalytic activity">
    <reaction evidence="7 8">
        <text>L-histidinol phosphate + H2O = L-histidinol + phosphate</text>
        <dbReference type="Rhea" id="RHEA:14465"/>
        <dbReference type="ChEBI" id="CHEBI:15377"/>
        <dbReference type="ChEBI" id="CHEBI:43474"/>
        <dbReference type="ChEBI" id="CHEBI:57699"/>
        <dbReference type="ChEBI" id="CHEBI:57980"/>
        <dbReference type="EC" id="3.1.3.15"/>
    </reaction>
</comment>
<evidence type="ECO:0000256" key="6">
    <source>
        <dbReference type="ARBA" id="ARBA00023102"/>
    </source>
</evidence>
<dbReference type="GO" id="GO:0005737">
    <property type="term" value="C:cytoplasm"/>
    <property type="evidence" value="ECO:0007669"/>
    <property type="project" value="TreeGrafter"/>
</dbReference>
<accession>A0A9P7SZ25</accession>
<dbReference type="FunFam" id="3.20.20.140:FF:000059">
    <property type="entry name" value="Histidinol-phosphatase"/>
    <property type="match status" value="1"/>
</dbReference>
<dbReference type="NCBIfam" id="TIGR01856">
    <property type="entry name" value="hisJ_fam"/>
    <property type="match status" value="1"/>
</dbReference>
<dbReference type="Proteomes" id="UP000748025">
    <property type="component" value="Unassembled WGS sequence"/>
</dbReference>
<dbReference type="InterPro" id="IPR010140">
    <property type="entry name" value="Histidinol_P_phosphatase_HisJ"/>
</dbReference>
<sequence length="318" mass="35834">MAFTMHSHSGQFCPGHAVDQLEDIVQHAIKLGFKTMGLSEHMPRYEERDLYPEELSDPQTSLSSLPALHGAYLQEAQRLQQKYAPQIHILIGFEAEFIRPSYGPLVKTLAATSSSSSSQPPIDYFIGSVHHVHSIPIDYSPAMYADAIAASDHSEERLHEAYYDLQHQMLLALRPRIVGHFDLIRLLSSDPGRDPRSWKGVWERIVRNLRLVKEQGGWLELNTAALRKGLEEPYPGRVIAEEWINLNGRFTMSDDSHGIAHLATNYPRGIAYLARLGVQTLWTFERQCQSSGAKATLLDKPVPLDVFRETFPLPDEGA</sequence>
<evidence type="ECO:0000256" key="4">
    <source>
        <dbReference type="ARBA" id="ARBA00022605"/>
    </source>
</evidence>
<evidence type="ECO:0000256" key="2">
    <source>
        <dbReference type="ARBA" id="ARBA00009152"/>
    </source>
</evidence>
<evidence type="ECO:0000256" key="7">
    <source>
        <dbReference type="ARBA" id="ARBA00049158"/>
    </source>
</evidence>
<reference evidence="10" key="1">
    <citation type="journal article" date="2020" name="bioRxiv">
        <title>Whole genome comparisons of ergot fungi reveals the divergence and evolution of species within the genus Claviceps are the result of varying mechanisms driving genome evolution and host range expansion.</title>
        <authorList>
            <person name="Wyka S.A."/>
            <person name="Mondo S.J."/>
            <person name="Liu M."/>
            <person name="Dettman J."/>
            <person name="Nalam V."/>
            <person name="Broders K.D."/>
        </authorList>
    </citation>
    <scope>NUCLEOTIDE SEQUENCE</scope>
    <source>
        <strain evidence="10">CCC 602</strain>
    </source>
</reference>
<name>A0A9P7SZ25_9HYPO</name>
<proteinExistence type="inferred from homology"/>
<dbReference type="Gene3D" id="3.20.20.140">
    <property type="entry name" value="Metal-dependent hydrolases"/>
    <property type="match status" value="1"/>
</dbReference>
<evidence type="ECO:0000256" key="1">
    <source>
        <dbReference type="ARBA" id="ARBA00004970"/>
    </source>
</evidence>
<evidence type="ECO:0000256" key="5">
    <source>
        <dbReference type="ARBA" id="ARBA00022801"/>
    </source>
</evidence>
<dbReference type="PANTHER" id="PTHR21039">
    <property type="entry name" value="HISTIDINOL PHOSPHATASE-RELATED"/>
    <property type="match status" value="1"/>
</dbReference>
<dbReference type="GO" id="GO:0000105">
    <property type="term" value="P:L-histidine biosynthetic process"/>
    <property type="evidence" value="ECO:0007669"/>
    <property type="project" value="UniProtKB-UniRule"/>
</dbReference>
<dbReference type="PANTHER" id="PTHR21039:SF0">
    <property type="entry name" value="HISTIDINOL-PHOSPHATASE"/>
    <property type="match status" value="1"/>
</dbReference>
<evidence type="ECO:0000259" key="9">
    <source>
        <dbReference type="Pfam" id="PF02811"/>
    </source>
</evidence>
<evidence type="ECO:0000313" key="11">
    <source>
        <dbReference type="Proteomes" id="UP000748025"/>
    </source>
</evidence>
<dbReference type="SUPFAM" id="SSF89550">
    <property type="entry name" value="PHP domain-like"/>
    <property type="match status" value="1"/>
</dbReference>
<organism evidence="10 11">
    <name type="scientific">Claviceps pusilla</name>
    <dbReference type="NCBI Taxonomy" id="123648"/>
    <lineage>
        <taxon>Eukaryota</taxon>
        <taxon>Fungi</taxon>
        <taxon>Dikarya</taxon>
        <taxon>Ascomycota</taxon>
        <taxon>Pezizomycotina</taxon>
        <taxon>Sordariomycetes</taxon>
        <taxon>Hypocreomycetidae</taxon>
        <taxon>Hypocreales</taxon>
        <taxon>Clavicipitaceae</taxon>
        <taxon>Claviceps</taxon>
    </lineage>
</organism>
<feature type="domain" description="PHP" evidence="9">
    <location>
        <begin position="5"/>
        <end position="224"/>
    </location>
</feature>
<dbReference type="OrthoDB" id="5957391at2759"/>
<dbReference type="EMBL" id="SRPW01000655">
    <property type="protein sequence ID" value="KAG6013079.1"/>
    <property type="molecule type" value="Genomic_DNA"/>
</dbReference>
<comment type="similarity">
    <text evidence="2 8">Belongs to the PHP hydrolase family. HisK subfamily.</text>
</comment>
<dbReference type="InterPro" id="IPR004013">
    <property type="entry name" value="PHP_dom"/>
</dbReference>
<comment type="pathway">
    <text evidence="1 8">Amino-acid biosynthesis; L-histidine biosynthesis; L-histidine from 5-phospho-alpha-D-ribose 1-diphosphate: step 8/9.</text>
</comment>
<dbReference type="GO" id="GO:0004401">
    <property type="term" value="F:histidinol-phosphatase activity"/>
    <property type="evidence" value="ECO:0007669"/>
    <property type="project" value="UniProtKB-UniRule"/>
</dbReference>
<keyword evidence="6 8" id="KW-0368">Histidine biosynthesis</keyword>
<keyword evidence="4 8" id="KW-0028">Amino-acid biosynthesis</keyword>
<keyword evidence="5 8" id="KW-0378">Hydrolase</keyword>
<dbReference type="InterPro" id="IPR016195">
    <property type="entry name" value="Pol/histidinol_Pase-like"/>
</dbReference>
<protein>
    <recommendedName>
        <fullName evidence="3 8">Histidinol-phosphatase</fullName>
        <shortName evidence="8">HolPase</shortName>
        <ecNumber evidence="3 8">3.1.3.15</ecNumber>
    </recommendedName>
</protein>
<evidence type="ECO:0000256" key="3">
    <source>
        <dbReference type="ARBA" id="ARBA00013085"/>
    </source>
</evidence>
<dbReference type="EC" id="3.1.3.15" evidence="3 8"/>
<evidence type="ECO:0000313" key="10">
    <source>
        <dbReference type="EMBL" id="KAG6013079.1"/>
    </source>
</evidence>
<keyword evidence="11" id="KW-1185">Reference proteome</keyword>
<comment type="caution">
    <text evidence="10">The sequence shown here is derived from an EMBL/GenBank/DDBJ whole genome shotgun (WGS) entry which is preliminary data.</text>
</comment>